<dbReference type="EMBL" id="NMUH01005675">
    <property type="protein sequence ID" value="MQM13390.1"/>
    <property type="molecule type" value="Genomic_DNA"/>
</dbReference>
<sequence length="151" mass="17016">MWRTKWEGFHLRRPRVYADRVRLRVYAGRFGDREHHPVHAGRPGDRAIIQQRMRRGLSYLDARHETYDRTMTDRYAEGTPQQDLDPEAGVNAAGGPRKGRVYGFGDSLDTTPVLSSYTRSVAPPAYASSSAAPPGSGGEDMRTLIREELQT</sequence>
<dbReference type="OrthoDB" id="1429956at2759"/>
<name>A0A843X7A5_COLES</name>
<keyword evidence="3" id="KW-1185">Reference proteome</keyword>
<reference evidence="2" key="1">
    <citation type="submission" date="2017-07" db="EMBL/GenBank/DDBJ databases">
        <title>Taro Niue Genome Assembly and Annotation.</title>
        <authorList>
            <person name="Atibalentja N."/>
            <person name="Keating K."/>
            <person name="Fields C.J."/>
        </authorList>
    </citation>
    <scope>NUCLEOTIDE SEQUENCE</scope>
    <source>
        <strain evidence="2">Niue_2</strain>
        <tissue evidence="2">Leaf</tissue>
    </source>
</reference>
<proteinExistence type="predicted"/>
<dbReference type="Proteomes" id="UP000652761">
    <property type="component" value="Unassembled WGS sequence"/>
</dbReference>
<comment type="caution">
    <text evidence="2">The sequence shown here is derived from an EMBL/GenBank/DDBJ whole genome shotgun (WGS) entry which is preliminary data.</text>
</comment>
<feature type="compositionally biased region" description="Basic and acidic residues" evidence="1">
    <location>
        <begin position="139"/>
        <end position="151"/>
    </location>
</feature>
<protein>
    <submittedName>
        <fullName evidence="2">Uncharacterized protein</fullName>
    </submittedName>
</protein>
<evidence type="ECO:0000313" key="2">
    <source>
        <dbReference type="EMBL" id="MQM13390.1"/>
    </source>
</evidence>
<accession>A0A843X7A5</accession>
<feature type="region of interest" description="Disordered" evidence="1">
    <location>
        <begin position="119"/>
        <end position="151"/>
    </location>
</feature>
<evidence type="ECO:0000313" key="3">
    <source>
        <dbReference type="Proteomes" id="UP000652761"/>
    </source>
</evidence>
<organism evidence="2 3">
    <name type="scientific">Colocasia esculenta</name>
    <name type="common">Wild taro</name>
    <name type="synonym">Arum esculentum</name>
    <dbReference type="NCBI Taxonomy" id="4460"/>
    <lineage>
        <taxon>Eukaryota</taxon>
        <taxon>Viridiplantae</taxon>
        <taxon>Streptophyta</taxon>
        <taxon>Embryophyta</taxon>
        <taxon>Tracheophyta</taxon>
        <taxon>Spermatophyta</taxon>
        <taxon>Magnoliopsida</taxon>
        <taxon>Liliopsida</taxon>
        <taxon>Araceae</taxon>
        <taxon>Aroideae</taxon>
        <taxon>Colocasieae</taxon>
        <taxon>Colocasia</taxon>
    </lineage>
</organism>
<gene>
    <name evidence="2" type="ORF">Taro_046315</name>
</gene>
<feature type="region of interest" description="Disordered" evidence="1">
    <location>
        <begin position="76"/>
        <end position="103"/>
    </location>
</feature>
<evidence type="ECO:0000256" key="1">
    <source>
        <dbReference type="SAM" id="MobiDB-lite"/>
    </source>
</evidence>
<feature type="compositionally biased region" description="Low complexity" evidence="1">
    <location>
        <begin position="122"/>
        <end position="134"/>
    </location>
</feature>
<dbReference type="AlphaFoldDB" id="A0A843X7A5"/>